<dbReference type="InterPro" id="IPR001810">
    <property type="entry name" value="F-box_dom"/>
</dbReference>
<dbReference type="InterPro" id="IPR032675">
    <property type="entry name" value="LRR_dom_sf"/>
</dbReference>
<dbReference type="AlphaFoldDB" id="A0AAF0DLN9"/>
<proteinExistence type="predicted"/>
<organism evidence="2 3">
    <name type="scientific">Emydomyces testavorans</name>
    <dbReference type="NCBI Taxonomy" id="2070801"/>
    <lineage>
        <taxon>Eukaryota</taxon>
        <taxon>Fungi</taxon>
        <taxon>Dikarya</taxon>
        <taxon>Ascomycota</taxon>
        <taxon>Pezizomycotina</taxon>
        <taxon>Eurotiomycetes</taxon>
        <taxon>Eurotiomycetidae</taxon>
        <taxon>Onygenales</taxon>
        <taxon>Nannizziopsiaceae</taxon>
        <taxon>Emydomyces</taxon>
    </lineage>
</organism>
<dbReference type="Gene3D" id="3.80.10.10">
    <property type="entry name" value="Ribonuclease Inhibitor"/>
    <property type="match status" value="1"/>
</dbReference>
<evidence type="ECO:0000259" key="1">
    <source>
        <dbReference type="Pfam" id="PF12937"/>
    </source>
</evidence>
<dbReference type="SUPFAM" id="SSF52047">
    <property type="entry name" value="RNI-like"/>
    <property type="match status" value="1"/>
</dbReference>
<feature type="domain" description="F-box" evidence="1">
    <location>
        <begin position="14"/>
        <end position="60"/>
    </location>
</feature>
<name>A0AAF0DLN9_9EURO</name>
<dbReference type="EMBL" id="CP120630">
    <property type="protein sequence ID" value="WEW60559.1"/>
    <property type="molecule type" value="Genomic_DNA"/>
</dbReference>
<protein>
    <recommendedName>
        <fullName evidence="1">F-box domain-containing protein</fullName>
    </recommendedName>
</protein>
<dbReference type="Proteomes" id="UP001219355">
    <property type="component" value="Chromosome 4"/>
</dbReference>
<keyword evidence="3" id="KW-1185">Reference proteome</keyword>
<sequence>MATYSKPVPQGIYLPTEILSIILSYVQELPDAEKILASCCLISRHWCSVATALLYQRPRITPRNFLAFTSSIVAPNTRSSRKADLGQYVRRLDLSRLVHHSTTSLTSKLLRNVRQKLEVFIAPGHSISILNLPSISKCRKLRILDLSLVRADLTFDEIKLATKNLTALKTLRLPRDTSLTLSANWIPWPPKITTFQFGGTDPAKIPHFSQTFSWPEHLSSLTLHGCKRLSIESIPAIFGTPHLQQNLRRLRITNDNNKTAPRIMSDIVPFIPKVKFLSLPGCDIHSMIPRLEALNTELELEIIELAPSSSTWVLPLQAFKRALDSSLKKLRRLGIHEMHWDAASFDRGEVELDNALKANAERAGYDKAKLESGEILTGYYVFS</sequence>
<accession>A0AAF0DLN9</accession>
<dbReference type="Pfam" id="PF12937">
    <property type="entry name" value="F-box-like"/>
    <property type="match status" value="1"/>
</dbReference>
<evidence type="ECO:0000313" key="3">
    <source>
        <dbReference type="Proteomes" id="UP001219355"/>
    </source>
</evidence>
<gene>
    <name evidence="2" type="ORF">PRK78_006046</name>
</gene>
<evidence type="ECO:0000313" key="2">
    <source>
        <dbReference type="EMBL" id="WEW60559.1"/>
    </source>
</evidence>
<reference evidence="2" key="1">
    <citation type="submission" date="2023-03" db="EMBL/GenBank/DDBJ databases">
        <title>Emydomyces testavorans Genome Sequence.</title>
        <authorList>
            <person name="Hoyer L."/>
        </authorList>
    </citation>
    <scope>NUCLEOTIDE SEQUENCE</scope>
    <source>
        <strain evidence="2">16-2883</strain>
    </source>
</reference>